<feature type="active site" description="Phosphocysteine intermediate; for EIIB activity" evidence="11">
    <location>
        <position position="26"/>
    </location>
</feature>
<dbReference type="InterPro" id="IPR013013">
    <property type="entry name" value="PTS_EIIC_1"/>
</dbReference>
<dbReference type="InterPro" id="IPR018113">
    <property type="entry name" value="PTrfase_EIIB_Cys"/>
</dbReference>
<dbReference type="GO" id="GO:0015771">
    <property type="term" value="P:trehalose transport"/>
    <property type="evidence" value="ECO:0007669"/>
    <property type="project" value="TreeGrafter"/>
</dbReference>
<evidence type="ECO:0000256" key="6">
    <source>
        <dbReference type="ARBA" id="ARBA00022683"/>
    </source>
</evidence>
<dbReference type="InterPro" id="IPR050558">
    <property type="entry name" value="PTS_Sugar-Specific_Components"/>
</dbReference>
<keyword evidence="3" id="KW-1003">Cell membrane</keyword>
<feature type="transmembrane region" description="Helical" evidence="12">
    <location>
        <begin position="256"/>
        <end position="276"/>
    </location>
</feature>
<keyword evidence="8" id="KW-0418">Kinase</keyword>
<evidence type="ECO:0000259" key="13">
    <source>
        <dbReference type="PROSITE" id="PS51098"/>
    </source>
</evidence>
<dbReference type="CDD" id="cd00212">
    <property type="entry name" value="PTS_IIB_glc"/>
    <property type="match status" value="1"/>
</dbReference>
<keyword evidence="2" id="KW-0813">Transport</keyword>
<evidence type="ECO:0000256" key="2">
    <source>
        <dbReference type="ARBA" id="ARBA00022448"/>
    </source>
</evidence>
<evidence type="ECO:0000256" key="9">
    <source>
        <dbReference type="ARBA" id="ARBA00022989"/>
    </source>
</evidence>
<protein>
    <submittedName>
        <fullName evidence="15">PTS system trehalose-specific EIIBC component</fullName>
    </submittedName>
</protein>
<dbReference type="InterPro" id="IPR036878">
    <property type="entry name" value="Glu_permease_IIB"/>
</dbReference>
<evidence type="ECO:0000313" key="15">
    <source>
        <dbReference type="EMBL" id="PRR82296.1"/>
    </source>
</evidence>
<evidence type="ECO:0000259" key="14">
    <source>
        <dbReference type="PROSITE" id="PS51103"/>
    </source>
</evidence>
<comment type="subcellular location">
    <subcellularLocation>
        <location evidence="1">Cell membrane</location>
        <topology evidence="1">Multi-pass membrane protein</topology>
    </subcellularLocation>
</comment>
<dbReference type="Proteomes" id="UP000239471">
    <property type="component" value="Unassembled WGS sequence"/>
</dbReference>
<keyword evidence="4" id="KW-0762">Sugar transport</keyword>
<dbReference type="AlphaFoldDB" id="A0A2T0BEG8"/>
<dbReference type="GO" id="GO:0008982">
    <property type="term" value="F:protein-N(PI)-phosphohistidine-sugar phosphotransferase activity"/>
    <property type="evidence" value="ECO:0007669"/>
    <property type="project" value="InterPro"/>
</dbReference>
<dbReference type="FunFam" id="3.30.1360.60:FF:000001">
    <property type="entry name" value="PTS system glucose-specific IIBC component PtsG"/>
    <property type="match status" value="1"/>
</dbReference>
<keyword evidence="10 12" id="KW-0472">Membrane</keyword>
<evidence type="ECO:0000313" key="16">
    <source>
        <dbReference type="Proteomes" id="UP000239471"/>
    </source>
</evidence>
<dbReference type="Gene3D" id="3.30.1360.60">
    <property type="entry name" value="Glucose permease domain IIB"/>
    <property type="match status" value="1"/>
</dbReference>
<dbReference type="PROSITE" id="PS01035">
    <property type="entry name" value="PTS_EIIB_TYPE_1_CYS"/>
    <property type="match status" value="1"/>
</dbReference>
<feature type="transmembrane region" description="Helical" evidence="12">
    <location>
        <begin position="345"/>
        <end position="363"/>
    </location>
</feature>
<dbReference type="PROSITE" id="PS51098">
    <property type="entry name" value="PTS_EIIB_TYPE_1"/>
    <property type="match status" value="1"/>
</dbReference>
<proteinExistence type="predicted"/>
<feature type="transmembrane region" description="Helical" evidence="12">
    <location>
        <begin position="282"/>
        <end position="299"/>
    </location>
</feature>
<gene>
    <name evidence="15" type="primary">treB_1</name>
    <name evidence="15" type="ORF">CLVI_18020</name>
</gene>
<feature type="transmembrane region" description="Helical" evidence="12">
    <location>
        <begin position="112"/>
        <end position="135"/>
    </location>
</feature>
<dbReference type="GO" id="GO:0090589">
    <property type="term" value="F:protein-phosphocysteine-trehalose phosphotransferase system transporter activity"/>
    <property type="evidence" value="ECO:0007669"/>
    <property type="project" value="TreeGrafter"/>
</dbReference>
<dbReference type="GO" id="GO:0016301">
    <property type="term" value="F:kinase activity"/>
    <property type="evidence" value="ECO:0007669"/>
    <property type="project" value="UniProtKB-KW"/>
</dbReference>
<keyword evidence="5" id="KW-0808">Transferase</keyword>
<feature type="transmembrane region" description="Helical" evidence="12">
    <location>
        <begin position="306"/>
        <end position="325"/>
    </location>
</feature>
<evidence type="ECO:0000256" key="10">
    <source>
        <dbReference type="ARBA" id="ARBA00023136"/>
    </source>
</evidence>
<feature type="transmembrane region" description="Helical" evidence="12">
    <location>
        <begin position="155"/>
        <end position="175"/>
    </location>
</feature>
<dbReference type="NCBIfam" id="TIGR00826">
    <property type="entry name" value="EIIB_glc"/>
    <property type="match status" value="1"/>
</dbReference>
<keyword evidence="6" id="KW-0598">Phosphotransferase system</keyword>
<keyword evidence="9 12" id="KW-1133">Transmembrane helix</keyword>
<dbReference type="SUPFAM" id="SSF55604">
    <property type="entry name" value="Glucose permease domain IIB"/>
    <property type="match status" value="1"/>
</dbReference>
<evidence type="ECO:0000256" key="4">
    <source>
        <dbReference type="ARBA" id="ARBA00022597"/>
    </source>
</evidence>
<accession>A0A2T0BEG8</accession>
<dbReference type="InterPro" id="IPR001996">
    <property type="entry name" value="PTS_IIB_1"/>
</dbReference>
<evidence type="ECO:0000256" key="12">
    <source>
        <dbReference type="SAM" id="Phobius"/>
    </source>
</evidence>
<dbReference type="InterPro" id="IPR003352">
    <property type="entry name" value="PTS_EIIC"/>
</dbReference>
<dbReference type="PROSITE" id="PS51103">
    <property type="entry name" value="PTS_EIIC_TYPE_1"/>
    <property type="match status" value="1"/>
</dbReference>
<dbReference type="PANTHER" id="PTHR30175:SF1">
    <property type="entry name" value="PTS SYSTEM ARBUTIN-, CELLOBIOSE-, AND SALICIN-SPECIFIC EIIBC COMPONENT-RELATED"/>
    <property type="match status" value="1"/>
</dbReference>
<name>A0A2T0BEG8_9CLOT</name>
<sequence length="473" mass="50941">MDYNKISKEVLENVGGKDNIISAAHCVTRLRLVLKDTSKYDKVALENIEGAKGVFFNSGQLQVIFGTGLVDQVYAAFVEEADIKESSLEDVKTEGRKSTGKLQEMFKAFSDIFVALIPGIVGCAMILGFRAILITSGLFGLEATLADTYKWASDLSAFLNVIATGLKFLPVFIMYSATKRFGGNPVLGIIIGLVLVHPELGNRFDYLQGNLTDITYWNFFGINIPEVAFQGGVFPAILTSLFLAKFEKFLTKRVPQILSFILVPTLTIIVSAAALFLVFGPLGDVIATGLGYVIELLYMKSGVFGAFIFAAVLQPLVITGTHHAIGSIEAQLIASTGFNYIQPLWAVSITAQGAACVGMFLLAKKKSKRREIAISSFVPTLVGVSEPAIFAVNIKDSIIPFACAVVGAGFGGIYMKILAVKALGFGLTGIPGVTIVNPPVMIHYIIGNLITFGVTILLLLIYNKFKRVPGSHE</sequence>
<dbReference type="GO" id="GO:0009401">
    <property type="term" value="P:phosphoenolpyruvate-dependent sugar phosphotransferase system"/>
    <property type="evidence" value="ECO:0007669"/>
    <property type="project" value="UniProtKB-KW"/>
</dbReference>
<organism evidence="15 16">
    <name type="scientific">Clostridium vincentii</name>
    <dbReference type="NCBI Taxonomy" id="52704"/>
    <lineage>
        <taxon>Bacteria</taxon>
        <taxon>Bacillati</taxon>
        <taxon>Bacillota</taxon>
        <taxon>Clostridia</taxon>
        <taxon>Eubacteriales</taxon>
        <taxon>Clostridiaceae</taxon>
        <taxon>Clostridium</taxon>
    </lineage>
</organism>
<dbReference type="OrthoDB" id="92465at2"/>
<evidence type="ECO:0000256" key="3">
    <source>
        <dbReference type="ARBA" id="ARBA00022475"/>
    </source>
</evidence>
<evidence type="ECO:0000256" key="7">
    <source>
        <dbReference type="ARBA" id="ARBA00022692"/>
    </source>
</evidence>
<dbReference type="GO" id="GO:0005886">
    <property type="term" value="C:plasma membrane"/>
    <property type="evidence" value="ECO:0007669"/>
    <property type="project" value="UniProtKB-SubCell"/>
</dbReference>
<evidence type="ECO:0000256" key="8">
    <source>
        <dbReference type="ARBA" id="ARBA00022777"/>
    </source>
</evidence>
<reference evidence="15 16" key="1">
    <citation type="submission" date="2018-03" db="EMBL/GenBank/DDBJ databases">
        <title>Genome sequence of Clostridium vincentii DSM 10228.</title>
        <authorList>
            <person name="Poehlein A."/>
            <person name="Daniel R."/>
        </authorList>
    </citation>
    <scope>NUCLEOTIDE SEQUENCE [LARGE SCALE GENOMIC DNA]</scope>
    <source>
        <strain evidence="15 16">DSM 10228</strain>
    </source>
</reference>
<keyword evidence="7 12" id="KW-0812">Transmembrane</keyword>
<dbReference type="PANTHER" id="PTHR30175">
    <property type="entry name" value="PHOSPHOTRANSFERASE SYSTEM TRANSPORT PROTEIN"/>
    <property type="match status" value="1"/>
</dbReference>
<feature type="domain" description="PTS EIIB type-1" evidence="13">
    <location>
        <begin position="4"/>
        <end position="87"/>
    </location>
</feature>
<feature type="transmembrane region" description="Helical" evidence="12">
    <location>
        <begin position="440"/>
        <end position="462"/>
    </location>
</feature>
<dbReference type="EMBL" id="PVXQ01000017">
    <property type="protein sequence ID" value="PRR82296.1"/>
    <property type="molecule type" value="Genomic_DNA"/>
</dbReference>
<feature type="transmembrane region" description="Helical" evidence="12">
    <location>
        <begin position="220"/>
        <end position="244"/>
    </location>
</feature>
<evidence type="ECO:0000256" key="11">
    <source>
        <dbReference type="PROSITE-ProRule" id="PRU00421"/>
    </source>
</evidence>
<feature type="transmembrane region" description="Helical" evidence="12">
    <location>
        <begin position="182"/>
        <end position="200"/>
    </location>
</feature>
<keyword evidence="16" id="KW-1185">Reference proteome</keyword>
<feature type="domain" description="PTS EIIC type-1" evidence="14">
    <location>
        <begin position="107"/>
        <end position="473"/>
    </location>
</feature>
<feature type="transmembrane region" description="Helical" evidence="12">
    <location>
        <begin position="398"/>
        <end position="420"/>
    </location>
</feature>
<dbReference type="Pfam" id="PF02378">
    <property type="entry name" value="PTS_EIIC"/>
    <property type="match status" value="1"/>
</dbReference>
<evidence type="ECO:0000256" key="5">
    <source>
        <dbReference type="ARBA" id="ARBA00022679"/>
    </source>
</evidence>
<dbReference type="Pfam" id="PF00367">
    <property type="entry name" value="PTS_EIIB"/>
    <property type="match status" value="1"/>
</dbReference>
<dbReference type="RefSeq" id="WP_106059779.1">
    <property type="nucleotide sequence ID" value="NZ_PVXQ01000017.1"/>
</dbReference>
<comment type="caution">
    <text evidence="15">The sequence shown here is derived from an EMBL/GenBank/DDBJ whole genome shotgun (WGS) entry which is preliminary data.</text>
</comment>
<evidence type="ECO:0000256" key="1">
    <source>
        <dbReference type="ARBA" id="ARBA00004651"/>
    </source>
</evidence>